<dbReference type="InterPro" id="IPR001046">
    <property type="entry name" value="NRAMP_fam"/>
</dbReference>
<dbReference type="GO" id="GO:0015293">
    <property type="term" value="F:symporter activity"/>
    <property type="evidence" value="ECO:0007669"/>
    <property type="project" value="UniProtKB-KW"/>
</dbReference>
<dbReference type="NCBIfam" id="NF037982">
    <property type="entry name" value="Nramp_1"/>
    <property type="match status" value="1"/>
</dbReference>
<feature type="transmembrane region" description="Helical" evidence="7">
    <location>
        <begin position="232"/>
        <end position="255"/>
    </location>
</feature>
<gene>
    <name evidence="8" type="ORF">FLP08_01115</name>
</gene>
<keyword evidence="6 7" id="KW-0472">Membrane</keyword>
<organism evidence="8 9">
    <name type="scientific">Christiangramia aestuarii</name>
    <dbReference type="NCBI Taxonomy" id="1028746"/>
    <lineage>
        <taxon>Bacteria</taxon>
        <taxon>Pseudomonadati</taxon>
        <taxon>Bacteroidota</taxon>
        <taxon>Flavobacteriia</taxon>
        <taxon>Flavobacteriales</taxon>
        <taxon>Flavobacteriaceae</taxon>
        <taxon>Christiangramia</taxon>
    </lineage>
</organism>
<dbReference type="AlphaFoldDB" id="A0A7M3SX33"/>
<feature type="transmembrane region" description="Helical" evidence="7">
    <location>
        <begin position="320"/>
        <end position="337"/>
    </location>
</feature>
<comment type="caution">
    <text evidence="8">The sequence shown here is derived from an EMBL/GenBank/DDBJ whole genome shotgun (WGS) entry which is preliminary data.</text>
</comment>
<evidence type="ECO:0000256" key="6">
    <source>
        <dbReference type="ARBA" id="ARBA00023136"/>
    </source>
</evidence>
<evidence type="ECO:0000256" key="7">
    <source>
        <dbReference type="SAM" id="Phobius"/>
    </source>
</evidence>
<name>A0A7M3SX33_9FLAO</name>
<dbReference type="PANTHER" id="PTHR11706">
    <property type="entry name" value="SOLUTE CARRIER PROTEIN FAMILY 11 MEMBER"/>
    <property type="match status" value="1"/>
</dbReference>
<feature type="transmembrane region" description="Helical" evidence="7">
    <location>
        <begin position="275"/>
        <end position="299"/>
    </location>
</feature>
<evidence type="ECO:0000256" key="4">
    <source>
        <dbReference type="ARBA" id="ARBA00022847"/>
    </source>
</evidence>
<protein>
    <submittedName>
        <fullName evidence="8">Divalent metal cation transporter</fullName>
    </submittedName>
</protein>
<feature type="transmembrane region" description="Helical" evidence="7">
    <location>
        <begin position="191"/>
        <end position="211"/>
    </location>
</feature>
<dbReference type="EMBL" id="VJVW01000001">
    <property type="protein sequence ID" value="MUP41164.1"/>
    <property type="molecule type" value="Genomic_DNA"/>
</dbReference>
<dbReference type="PRINTS" id="PR00447">
    <property type="entry name" value="NATRESASSCMP"/>
</dbReference>
<feature type="transmembrane region" description="Helical" evidence="7">
    <location>
        <begin position="78"/>
        <end position="99"/>
    </location>
</feature>
<dbReference type="GO" id="GO:0034755">
    <property type="term" value="P:iron ion transmembrane transport"/>
    <property type="evidence" value="ECO:0007669"/>
    <property type="project" value="TreeGrafter"/>
</dbReference>
<evidence type="ECO:0000256" key="1">
    <source>
        <dbReference type="ARBA" id="ARBA00004141"/>
    </source>
</evidence>
<feature type="transmembrane region" description="Helical" evidence="7">
    <location>
        <begin position="38"/>
        <end position="57"/>
    </location>
</feature>
<accession>A0A7M3SX33</accession>
<dbReference type="Proteomes" id="UP000460416">
    <property type="component" value="Unassembled WGS sequence"/>
</dbReference>
<dbReference type="GO" id="GO:0005384">
    <property type="term" value="F:manganese ion transmembrane transporter activity"/>
    <property type="evidence" value="ECO:0007669"/>
    <property type="project" value="TreeGrafter"/>
</dbReference>
<feature type="transmembrane region" description="Helical" evidence="7">
    <location>
        <begin position="153"/>
        <end position="171"/>
    </location>
</feature>
<keyword evidence="5 7" id="KW-1133">Transmembrane helix</keyword>
<feature type="transmembrane region" description="Helical" evidence="7">
    <location>
        <begin position="343"/>
        <end position="366"/>
    </location>
</feature>
<sequence length="406" mass="42966">MRNFLNNLGPGILVSAAFIGPGTVTVCSLAGVNFGYSMLWALLISVFACIVLQEMSARLGLISGKGLSECIREEIENPAFRFLTLALIFFAIVLGNAAYEAGNISGAVLGMEAVFSSVSFQLGAINLNLWSLLIGGIAFFLLFLGSYKKLEKIFIGLVLLMSIAFLLTAVLTRPDLSEIFKGFIPGSIDAGLLTIIALVGTTVVPYNLFLHASLVSEKWSGPKYLGAVRKELAFSLFLGGTVSMAIVICAAASNIENIESAADLAVGLKPLFGSSATLFLAIGLLAAGITSSITAPLAAAYVVQGCLGWKGGMSSKRFKAIWMSIIILGVIFSSLGIKPVEIIQFAQIANGLLLPIIAIFLFWIVNQASVLGEHRNTLVQNIIGFIVIALSVFLGAKSIFSVIQNL</sequence>
<keyword evidence="4" id="KW-0769">Symport</keyword>
<evidence type="ECO:0000256" key="2">
    <source>
        <dbReference type="ARBA" id="ARBA00022448"/>
    </source>
</evidence>
<dbReference type="PANTHER" id="PTHR11706:SF33">
    <property type="entry name" value="NATURAL RESISTANCE-ASSOCIATED MACROPHAGE PROTEIN 2"/>
    <property type="match status" value="1"/>
</dbReference>
<dbReference type="RefSeq" id="WP_162430869.1">
    <property type="nucleotide sequence ID" value="NZ_BAABGI010000002.1"/>
</dbReference>
<dbReference type="GO" id="GO:0005886">
    <property type="term" value="C:plasma membrane"/>
    <property type="evidence" value="ECO:0007669"/>
    <property type="project" value="TreeGrafter"/>
</dbReference>
<keyword evidence="9" id="KW-1185">Reference proteome</keyword>
<keyword evidence="3 7" id="KW-0812">Transmembrane</keyword>
<dbReference type="GO" id="GO:0015086">
    <property type="term" value="F:cadmium ion transmembrane transporter activity"/>
    <property type="evidence" value="ECO:0007669"/>
    <property type="project" value="TreeGrafter"/>
</dbReference>
<reference evidence="8 9" key="1">
    <citation type="submission" date="2019-07" db="EMBL/GenBank/DDBJ databases">
        <title>Gramella aestuarii sp. nov., isolated from a tidal flat, and emended description of Gramella echinicola.</title>
        <authorList>
            <person name="Liu L."/>
        </authorList>
    </citation>
    <scope>NUCLEOTIDE SEQUENCE [LARGE SCALE GENOMIC DNA]</scope>
    <source>
        <strain evidence="8 9">BS12</strain>
    </source>
</reference>
<comment type="subcellular location">
    <subcellularLocation>
        <location evidence="1">Membrane</location>
        <topology evidence="1">Multi-pass membrane protein</topology>
    </subcellularLocation>
</comment>
<dbReference type="Pfam" id="PF01566">
    <property type="entry name" value="Nramp"/>
    <property type="match status" value="1"/>
</dbReference>
<feature type="transmembrane region" description="Helical" evidence="7">
    <location>
        <begin position="119"/>
        <end position="144"/>
    </location>
</feature>
<proteinExistence type="predicted"/>
<evidence type="ECO:0000256" key="5">
    <source>
        <dbReference type="ARBA" id="ARBA00022989"/>
    </source>
</evidence>
<dbReference type="OrthoDB" id="9787548at2"/>
<feature type="transmembrane region" description="Helical" evidence="7">
    <location>
        <begin position="378"/>
        <end position="403"/>
    </location>
</feature>
<evidence type="ECO:0000313" key="8">
    <source>
        <dbReference type="EMBL" id="MUP41164.1"/>
    </source>
</evidence>
<evidence type="ECO:0000256" key="3">
    <source>
        <dbReference type="ARBA" id="ARBA00022692"/>
    </source>
</evidence>
<feature type="transmembrane region" description="Helical" evidence="7">
    <location>
        <begin position="12"/>
        <end position="32"/>
    </location>
</feature>
<evidence type="ECO:0000313" key="9">
    <source>
        <dbReference type="Proteomes" id="UP000460416"/>
    </source>
</evidence>
<keyword evidence="2" id="KW-0813">Transport</keyword>